<evidence type="ECO:0000313" key="2">
    <source>
        <dbReference type="Proteomes" id="UP000886998"/>
    </source>
</evidence>
<organism evidence="1 2">
    <name type="scientific">Trichonephila inaurata madagascariensis</name>
    <dbReference type="NCBI Taxonomy" id="2747483"/>
    <lineage>
        <taxon>Eukaryota</taxon>
        <taxon>Metazoa</taxon>
        <taxon>Ecdysozoa</taxon>
        <taxon>Arthropoda</taxon>
        <taxon>Chelicerata</taxon>
        <taxon>Arachnida</taxon>
        <taxon>Araneae</taxon>
        <taxon>Araneomorphae</taxon>
        <taxon>Entelegynae</taxon>
        <taxon>Araneoidea</taxon>
        <taxon>Nephilidae</taxon>
        <taxon>Trichonephila</taxon>
        <taxon>Trichonephila inaurata</taxon>
    </lineage>
</organism>
<proteinExistence type="predicted"/>
<comment type="caution">
    <text evidence="1">The sequence shown here is derived from an EMBL/GenBank/DDBJ whole genome shotgun (WGS) entry which is preliminary data.</text>
</comment>
<keyword evidence="2" id="KW-1185">Reference proteome</keyword>
<name>A0A8X6YEG0_9ARAC</name>
<accession>A0A8X6YEG0</accession>
<dbReference type="Proteomes" id="UP000886998">
    <property type="component" value="Unassembled WGS sequence"/>
</dbReference>
<evidence type="ECO:0000313" key="1">
    <source>
        <dbReference type="EMBL" id="GFY69924.1"/>
    </source>
</evidence>
<dbReference type="AlphaFoldDB" id="A0A8X6YEG0"/>
<dbReference type="EMBL" id="BMAV01017895">
    <property type="protein sequence ID" value="GFY69924.1"/>
    <property type="molecule type" value="Genomic_DNA"/>
</dbReference>
<gene>
    <name evidence="1" type="ORF">TNIN_57481</name>
</gene>
<protein>
    <submittedName>
        <fullName evidence="1">Uncharacterized protein</fullName>
    </submittedName>
</protein>
<reference evidence="1" key="1">
    <citation type="submission" date="2020-08" db="EMBL/GenBank/DDBJ databases">
        <title>Multicomponent nature underlies the extraordinary mechanical properties of spider dragline silk.</title>
        <authorList>
            <person name="Kono N."/>
            <person name="Nakamura H."/>
            <person name="Mori M."/>
            <person name="Yoshida Y."/>
            <person name="Ohtoshi R."/>
            <person name="Malay A.D."/>
            <person name="Moran D.A.P."/>
            <person name="Tomita M."/>
            <person name="Numata K."/>
            <person name="Arakawa K."/>
        </authorList>
    </citation>
    <scope>NUCLEOTIDE SEQUENCE</scope>
</reference>
<sequence length="90" mass="10119">MLPNQEGDQQWQPLRSNMAGTWYNCSSTTTTINSTPSTSHIFVWDTITCDSWPSFIFCGDCDNPKISGQCDEANNTNFLYVPNYSPAEEP</sequence>